<dbReference type="InterPro" id="IPR003593">
    <property type="entry name" value="AAA+_ATPase"/>
</dbReference>
<name>A0A4V3JRE3_9LEPT</name>
<dbReference type="InterPro" id="IPR051309">
    <property type="entry name" value="ABCF_ATPase"/>
</dbReference>
<dbReference type="InterPro" id="IPR017871">
    <property type="entry name" value="ABC_transporter-like_CS"/>
</dbReference>
<evidence type="ECO:0000256" key="3">
    <source>
        <dbReference type="SAM" id="Coils"/>
    </source>
</evidence>
<keyword evidence="2 5" id="KW-0067">ATP-binding</keyword>
<dbReference type="PANTHER" id="PTHR42855:SF1">
    <property type="entry name" value="ABC TRANSPORTER DOMAIN-CONTAINING PROTEIN"/>
    <property type="match status" value="1"/>
</dbReference>
<dbReference type="AlphaFoldDB" id="A0A4V3JRE3"/>
<dbReference type="PANTHER" id="PTHR42855">
    <property type="entry name" value="ABC TRANSPORTER ATP-BINDING SUBUNIT"/>
    <property type="match status" value="1"/>
</dbReference>
<protein>
    <submittedName>
        <fullName evidence="5">ABC transporter ATP-binding protein</fullName>
    </submittedName>
</protein>
<dbReference type="EMBL" id="RQGD01000024">
    <property type="protein sequence ID" value="TGL59395.1"/>
    <property type="molecule type" value="Genomic_DNA"/>
</dbReference>
<comment type="caution">
    <text evidence="5">The sequence shown here is derived from an EMBL/GenBank/DDBJ whole genome shotgun (WGS) entry which is preliminary data.</text>
</comment>
<sequence length="615" mass="70634">MLLSLSKLTKIIGEKVLFKDLDFSISEGEKIAIVGVNGAGKSTLLKTILGREELDSGSIVPNKSLKISILEQNPTFDPEERILDHIYQSGGKLVKLLHDYTEACDKLEEGTEESEANYTRLMQEMDRLSAWDYEAQITSILRELGVEKLERKMSELSGGMLKKVELAKALIEESNLLILDEPTNHLDVSSIQWLEEFLMQSDKAIILITHDRYFLDRVVGKILEIDRGKYFLYEGNYSEYLTRKIEREETLLKQEDKARQHLKQEIKWLKRQPKARSTKQKARIDRAEELSNREIFELQKELELSVIGKRQGKTILEIHALSKSFPSRTIVKDFSYFFKAKERLGIIGQNGIGKSTLLNLFAGTLAPDSGFVKPGINTKIGYFDQISRELPLHLNVLDYIKEYAGEYILNDDGEKISASKVLERFLFDGKTQYTQIAKLSGGEKRRLYLVQILMCGPNFLILDEPTNDLDIQTLSILENFLEEFPGTVVTVSHDRYFMDRVAETLLIFEANGEISTYIGTFSSYLEKQTEKKEKPVKAISSETVVSKEVKTSSKNEKERKKLEKEIELLEKEKEIKNQELEFFSHDHKKLTELGILLTDLEKQIAQKYAEWENLS</sequence>
<evidence type="ECO:0000256" key="2">
    <source>
        <dbReference type="ARBA" id="ARBA00022840"/>
    </source>
</evidence>
<feature type="coiled-coil region" evidence="3">
    <location>
        <begin position="245"/>
        <end position="272"/>
    </location>
</feature>
<dbReference type="CDD" id="cd03221">
    <property type="entry name" value="ABCF_EF-3"/>
    <property type="match status" value="2"/>
</dbReference>
<reference evidence="5" key="1">
    <citation type="journal article" date="2019" name="PLoS Negl. Trop. Dis.">
        <title>Revisiting the worldwide diversity of Leptospira species in the environment.</title>
        <authorList>
            <person name="Vincent A.T."/>
            <person name="Schiettekatte O."/>
            <person name="Bourhy P."/>
            <person name="Veyrier F.J."/>
            <person name="Picardeau M."/>
        </authorList>
    </citation>
    <scope>NUCLEOTIDE SEQUENCE [LARGE SCALE GENOMIC DNA]</scope>
    <source>
        <strain evidence="5">201702476</strain>
    </source>
</reference>
<dbReference type="InterPro" id="IPR032781">
    <property type="entry name" value="ABC_tran_Xtn"/>
</dbReference>
<dbReference type="Gene3D" id="3.40.50.300">
    <property type="entry name" value="P-loop containing nucleotide triphosphate hydrolases"/>
    <property type="match status" value="2"/>
</dbReference>
<dbReference type="SMART" id="SM00382">
    <property type="entry name" value="AAA"/>
    <property type="match status" value="2"/>
</dbReference>
<dbReference type="GO" id="GO:0016887">
    <property type="term" value="F:ATP hydrolysis activity"/>
    <property type="evidence" value="ECO:0007669"/>
    <property type="project" value="InterPro"/>
</dbReference>
<dbReference type="OrthoDB" id="9760950at2"/>
<evidence type="ECO:0000313" key="6">
    <source>
        <dbReference type="Proteomes" id="UP000297693"/>
    </source>
</evidence>
<dbReference type="GO" id="GO:0005524">
    <property type="term" value="F:ATP binding"/>
    <property type="evidence" value="ECO:0007669"/>
    <property type="project" value="UniProtKB-KW"/>
</dbReference>
<dbReference type="FunFam" id="3.40.50.300:FF:000011">
    <property type="entry name" value="Putative ABC transporter ATP-binding component"/>
    <property type="match status" value="1"/>
</dbReference>
<feature type="coiled-coil region" evidence="3">
    <location>
        <begin position="552"/>
        <end position="586"/>
    </location>
</feature>
<keyword evidence="3" id="KW-0175">Coiled coil</keyword>
<dbReference type="PROSITE" id="PS50893">
    <property type="entry name" value="ABC_TRANSPORTER_2"/>
    <property type="match status" value="2"/>
</dbReference>
<evidence type="ECO:0000313" key="5">
    <source>
        <dbReference type="EMBL" id="TGL59395.1"/>
    </source>
</evidence>
<evidence type="ECO:0000256" key="1">
    <source>
        <dbReference type="ARBA" id="ARBA00022741"/>
    </source>
</evidence>
<proteinExistence type="predicted"/>
<dbReference type="Proteomes" id="UP000297693">
    <property type="component" value="Unassembled WGS sequence"/>
</dbReference>
<dbReference type="Gene3D" id="1.10.287.380">
    <property type="entry name" value="Valyl-tRNA synthetase, C-terminal domain"/>
    <property type="match status" value="1"/>
</dbReference>
<evidence type="ECO:0000259" key="4">
    <source>
        <dbReference type="PROSITE" id="PS50893"/>
    </source>
</evidence>
<feature type="domain" description="ABC transporter" evidence="4">
    <location>
        <begin position="3"/>
        <end position="252"/>
    </location>
</feature>
<dbReference type="InterPro" id="IPR037118">
    <property type="entry name" value="Val-tRNA_synth_C_sf"/>
</dbReference>
<dbReference type="Pfam" id="PF00005">
    <property type="entry name" value="ABC_tran"/>
    <property type="match status" value="2"/>
</dbReference>
<feature type="domain" description="ABC transporter" evidence="4">
    <location>
        <begin position="316"/>
        <end position="536"/>
    </location>
</feature>
<dbReference type="Pfam" id="PF12848">
    <property type="entry name" value="ABC_tran_Xtn"/>
    <property type="match status" value="1"/>
</dbReference>
<dbReference type="PROSITE" id="PS00211">
    <property type="entry name" value="ABC_TRANSPORTER_1"/>
    <property type="match status" value="1"/>
</dbReference>
<dbReference type="GO" id="GO:0003677">
    <property type="term" value="F:DNA binding"/>
    <property type="evidence" value="ECO:0007669"/>
    <property type="project" value="InterPro"/>
</dbReference>
<keyword evidence="1" id="KW-0547">Nucleotide-binding</keyword>
<dbReference type="SUPFAM" id="SSF52540">
    <property type="entry name" value="P-loop containing nucleoside triphosphate hydrolases"/>
    <property type="match status" value="2"/>
</dbReference>
<gene>
    <name evidence="5" type="ORF">EHQ58_08810</name>
</gene>
<keyword evidence="6" id="KW-1185">Reference proteome</keyword>
<organism evidence="5 6">
    <name type="scientific">Leptospira ognonensis</name>
    <dbReference type="NCBI Taxonomy" id="2484945"/>
    <lineage>
        <taxon>Bacteria</taxon>
        <taxon>Pseudomonadati</taxon>
        <taxon>Spirochaetota</taxon>
        <taxon>Spirochaetia</taxon>
        <taxon>Leptospirales</taxon>
        <taxon>Leptospiraceae</taxon>
        <taxon>Leptospira</taxon>
    </lineage>
</organism>
<accession>A0A4V3JRE3</accession>
<dbReference type="InterPro" id="IPR003439">
    <property type="entry name" value="ABC_transporter-like_ATP-bd"/>
</dbReference>
<dbReference type="InterPro" id="IPR027417">
    <property type="entry name" value="P-loop_NTPase"/>
</dbReference>